<protein>
    <submittedName>
        <fullName evidence="1">Uncharacterized protein</fullName>
    </submittedName>
</protein>
<comment type="caution">
    <text evidence="1">The sequence shown here is derived from an EMBL/GenBank/DDBJ whole genome shotgun (WGS) entry which is preliminary data.</text>
</comment>
<accession>A0A813KK12</accession>
<dbReference type="EMBL" id="CAJNNW010031214">
    <property type="protein sequence ID" value="CAE8706459.1"/>
    <property type="molecule type" value="Genomic_DNA"/>
</dbReference>
<proteinExistence type="predicted"/>
<name>A0A813KK12_POLGL</name>
<dbReference type="AlphaFoldDB" id="A0A813KK12"/>
<feature type="non-terminal residue" evidence="1">
    <location>
        <position position="1"/>
    </location>
</feature>
<gene>
    <name evidence="1" type="ORF">PGLA2088_LOCUS34187</name>
</gene>
<reference evidence="1" key="1">
    <citation type="submission" date="2021-02" db="EMBL/GenBank/DDBJ databases">
        <authorList>
            <person name="Dougan E. K."/>
            <person name="Rhodes N."/>
            <person name="Thang M."/>
            <person name="Chan C."/>
        </authorList>
    </citation>
    <scope>NUCLEOTIDE SEQUENCE</scope>
</reference>
<feature type="non-terminal residue" evidence="1">
    <location>
        <position position="128"/>
    </location>
</feature>
<organism evidence="1 2">
    <name type="scientific">Polarella glacialis</name>
    <name type="common">Dinoflagellate</name>
    <dbReference type="NCBI Taxonomy" id="89957"/>
    <lineage>
        <taxon>Eukaryota</taxon>
        <taxon>Sar</taxon>
        <taxon>Alveolata</taxon>
        <taxon>Dinophyceae</taxon>
        <taxon>Suessiales</taxon>
        <taxon>Suessiaceae</taxon>
        <taxon>Polarella</taxon>
    </lineage>
</organism>
<evidence type="ECO:0000313" key="2">
    <source>
        <dbReference type="Proteomes" id="UP000626109"/>
    </source>
</evidence>
<dbReference type="Proteomes" id="UP000626109">
    <property type="component" value="Unassembled WGS sequence"/>
</dbReference>
<sequence length="128" mass="14252">DWMTTVRGTVSYHTGVEQRVPAQDEIGTDVDLLDLLQLRLFIKTPSGPEEALAEVIFCGIWASTFCTLGPGDRLLIEGAEESDGAFLLLPRRPSAVSVFRRGCHARIDNEKLEVSDLPAWLRMPNTRQ</sequence>
<evidence type="ECO:0000313" key="1">
    <source>
        <dbReference type="EMBL" id="CAE8706459.1"/>
    </source>
</evidence>